<evidence type="ECO:0000256" key="7">
    <source>
        <dbReference type="ARBA" id="ARBA00023136"/>
    </source>
</evidence>
<keyword evidence="10" id="KW-1185">Reference proteome</keyword>
<gene>
    <name evidence="9" type="primary">ygaZ</name>
    <name evidence="9" type="ORF">NCTC12872_00601</name>
</gene>
<dbReference type="RefSeq" id="WP_115315153.1">
    <property type="nucleotide sequence ID" value="NZ_LWIF01000001.1"/>
</dbReference>
<keyword evidence="7 8" id="KW-0472">Membrane</keyword>
<protein>
    <submittedName>
        <fullName evidence="9">Inner membrane protein YgaZ</fullName>
    </submittedName>
</protein>
<dbReference type="Proteomes" id="UP000255417">
    <property type="component" value="Unassembled WGS sequence"/>
</dbReference>
<evidence type="ECO:0000313" key="9">
    <source>
        <dbReference type="EMBL" id="SUB58637.1"/>
    </source>
</evidence>
<dbReference type="GO" id="GO:1903785">
    <property type="term" value="P:L-valine transmembrane transport"/>
    <property type="evidence" value="ECO:0007669"/>
    <property type="project" value="TreeGrafter"/>
</dbReference>
<comment type="subcellular location">
    <subcellularLocation>
        <location evidence="1">Cell membrane</location>
        <topology evidence="1">Multi-pass membrane protein</topology>
    </subcellularLocation>
</comment>
<sequence>MKKQGIFVKSLSATMAILPLSISCIPWGILCGTLAMQAGLTPLQGQLTSLLIFAGAAQLSGIALLGAGGTWSALINSTAMIGARHLLYSATFHSEIVKLPLIKRIIFAFLLTDEMFVVAQADQHKKGYFDYWFAVIAGFSFYLIWNMATFVGIYSATLLKDIDQLGFDFAIAATFIAMVVPMIKTKAILIASLMSAICMLIFSYFNVQQGLVFSALIGMSVGYAVNRGALK</sequence>
<evidence type="ECO:0000256" key="5">
    <source>
        <dbReference type="ARBA" id="ARBA00022692"/>
    </source>
</evidence>
<keyword evidence="5 8" id="KW-0812">Transmembrane</keyword>
<dbReference type="OrthoDB" id="3177005at2"/>
<dbReference type="GO" id="GO:0005886">
    <property type="term" value="C:plasma membrane"/>
    <property type="evidence" value="ECO:0007669"/>
    <property type="project" value="UniProtKB-SubCell"/>
</dbReference>
<evidence type="ECO:0000256" key="1">
    <source>
        <dbReference type="ARBA" id="ARBA00004651"/>
    </source>
</evidence>
<evidence type="ECO:0000256" key="8">
    <source>
        <dbReference type="SAM" id="Phobius"/>
    </source>
</evidence>
<dbReference type="InterPro" id="IPR011606">
    <property type="entry name" value="Brnchd-chn_aa_trnsp_permease"/>
</dbReference>
<dbReference type="AlphaFoldDB" id="A0A379CAE2"/>
<keyword evidence="4" id="KW-1003">Cell membrane</keyword>
<dbReference type="EMBL" id="UGTA01000001">
    <property type="protein sequence ID" value="SUB58637.1"/>
    <property type="molecule type" value="Genomic_DNA"/>
</dbReference>
<evidence type="ECO:0000256" key="4">
    <source>
        <dbReference type="ARBA" id="ARBA00022475"/>
    </source>
</evidence>
<dbReference type="PANTHER" id="PTHR34979">
    <property type="entry name" value="INNER MEMBRANE PROTEIN YGAZ"/>
    <property type="match status" value="1"/>
</dbReference>
<accession>A0A379CAE2</accession>
<feature type="transmembrane region" description="Helical" evidence="8">
    <location>
        <begin position="12"/>
        <end position="30"/>
    </location>
</feature>
<feature type="transmembrane region" description="Helical" evidence="8">
    <location>
        <begin position="50"/>
        <end position="74"/>
    </location>
</feature>
<organism evidence="9 10">
    <name type="scientific">Phocoenobacter uteri</name>
    <dbReference type="NCBI Taxonomy" id="146806"/>
    <lineage>
        <taxon>Bacteria</taxon>
        <taxon>Pseudomonadati</taxon>
        <taxon>Pseudomonadota</taxon>
        <taxon>Gammaproteobacteria</taxon>
        <taxon>Pasteurellales</taxon>
        <taxon>Pasteurellaceae</taxon>
        <taxon>Phocoenobacter</taxon>
    </lineage>
</organism>
<feature type="transmembrane region" description="Helical" evidence="8">
    <location>
        <begin position="187"/>
        <end position="205"/>
    </location>
</feature>
<feature type="transmembrane region" description="Helical" evidence="8">
    <location>
        <begin position="162"/>
        <end position="180"/>
    </location>
</feature>
<feature type="transmembrane region" description="Helical" evidence="8">
    <location>
        <begin position="131"/>
        <end position="156"/>
    </location>
</feature>
<comment type="similarity">
    <text evidence="2">Belongs to the AzlC family.</text>
</comment>
<keyword evidence="6 8" id="KW-1133">Transmembrane helix</keyword>
<name>A0A379CAE2_9PAST</name>
<evidence type="ECO:0000256" key="3">
    <source>
        <dbReference type="ARBA" id="ARBA00022448"/>
    </source>
</evidence>
<keyword evidence="3" id="KW-0813">Transport</keyword>
<evidence type="ECO:0000256" key="2">
    <source>
        <dbReference type="ARBA" id="ARBA00010735"/>
    </source>
</evidence>
<dbReference type="PROSITE" id="PS51257">
    <property type="entry name" value="PROKAR_LIPOPROTEIN"/>
    <property type="match status" value="1"/>
</dbReference>
<dbReference type="Pfam" id="PF03591">
    <property type="entry name" value="AzlC"/>
    <property type="match status" value="1"/>
</dbReference>
<reference evidence="9 10" key="1">
    <citation type="submission" date="2018-06" db="EMBL/GenBank/DDBJ databases">
        <authorList>
            <consortium name="Pathogen Informatics"/>
            <person name="Doyle S."/>
        </authorList>
    </citation>
    <scope>NUCLEOTIDE SEQUENCE [LARGE SCALE GENOMIC DNA]</scope>
    <source>
        <strain evidence="9 10">NCTC12872</strain>
    </source>
</reference>
<feature type="transmembrane region" description="Helical" evidence="8">
    <location>
        <begin position="211"/>
        <end position="230"/>
    </location>
</feature>
<evidence type="ECO:0000313" key="10">
    <source>
        <dbReference type="Proteomes" id="UP000255417"/>
    </source>
</evidence>
<dbReference type="PANTHER" id="PTHR34979:SF1">
    <property type="entry name" value="INNER MEMBRANE PROTEIN YGAZ"/>
    <property type="match status" value="1"/>
</dbReference>
<evidence type="ECO:0000256" key="6">
    <source>
        <dbReference type="ARBA" id="ARBA00022989"/>
    </source>
</evidence>
<proteinExistence type="inferred from homology"/>